<feature type="region of interest" description="Disordered" evidence="3">
    <location>
        <begin position="754"/>
        <end position="775"/>
    </location>
</feature>
<feature type="compositionally biased region" description="Gly residues" evidence="3">
    <location>
        <begin position="805"/>
        <end position="814"/>
    </location>
</feature>
<feature type="compositionally biased region" description="Low complexity" evidence="3">
    <location>
        <begin position="948"/>
        <end position="958"/>
    </location>
</feature>
<dbReference type="Pfam" id="PF17846">
    <property type="entry name" value="XRN_M"/>
    <property type="match status" value="1"/>
</dbReference>
<evidence type="ECO:0000256" key="1">
    <source>
        <dbReference type="ARBA" id="ARBA00023054"/>
    </source>
</evidence>
<feature type="coiled-coil region" evidence="2">
    <location>
        <begin position="1136"/>
        <end position="1237"/>
    </location>
</feature>
<evidence type="ECO:0008006" key="9">
    <source>
        <dbReference type="Google" id="ProtNLM"/>
    </source>
</evidence>
<dbReference type="InterPro" id="IPR025252">
    <property type="entry name" value="DUF4200"/>
</dbReference>
<dbReference type="Pfam" id="PF13863">
    <property type="entry name" value="DUF4200"/>
    <property type="match status" value="1"/>
</dbReference>
<feature type="domain" description="DUF4200" evidence="5">
    <location>
        <begin position="1129"/>
        <end position="1246"/>
    </location>
</feature>
<dbReference type="KEGG" id="vcn:VOLCADRAFT_108142"/>
<evidence type="ECO:0000313" key="8">
    <source>
        <dbReference type="Proteomes" id="UP000001058"/>
    </source>
</evidence>
<dbReference type="Proteomes" id="UP000001058">
    <property type="component" value="Unassembled WGS sequence"/>
</dbReference>
<dbReference type="GO" id="GO:0005856">
    <property type="term" value="C:cytoskeleton"/>
    <property type="evidence" value="ECO:0007669"/>
    <property type="project" value="UniProtKB-ARBA"/>
</dbReference>
<proteinExistence type="predicted"/>
<feature type="compositionally biased region" description="Pro residues" evidence="3">
    <location>
        <begin position="937"/>
        <end position="947"/>
    </location>
</feature>
<gene>
    <name evidence="7" type="ORF">VOLCADRAFT_108142</name>
</gene>
<evidence type="ECO:0000259" key="6">
    <source>
        <dbReference type="Pfam" id="PF17846"/>
    </source>
</evidence>
<feature type="compositionally biased region" description="Low complexity" evidence="3">
    <location>
        <begin position="927"/>
        <end position="936"/>
    </location>
</feature>
<feature type="region of interest" description="Disordered" evidence="3">
    <location>
        <begin position="1565"/>
        <end position="1591"/>
    </location>
</feature>
<keyword evidence="1 2" id="KW-0175">Coiled coil</keyword>
<feature type="domain" description="Xrn1 N-terminal" evidence="4">
    <location>
        <begin position="107"/>
        <end position="247"/>
    </location>
</feature>
<evidence type="ECO:0000313" key="7">
    <source>
        <dbReference type="EMBL" id="EFJ40479.1"/>
    </source>
</evidence>
<dbReference type="InterPro" id="IPR004859">
    <property type="entry name" value="Xrn1_N"/>
</dbReference>
<feature type="region of interest" description="Disordered" evidence="3">
    <location>
        <begin position="1440"/>
        <end position="1464"/>
    </location>
</feature>
<protein>
    <recommendedName>
        <fullName evidence="9">DUF4200 domain-containing protein</fullName>
    </recommendedName>
</protein>
<feature type="compositionally biased region" description="Low complexity" evidence="3">
    <location>
        <begin position="344"/>
        <end position="359"/>
    </location>
</feature>
<keyword evidence="8" id="KW-1185">Reference proteome</keyword>
<dbReference type="InterPro" id="IPR051147">
    <property type="entry name" value="CFAP_domain-containing"/>
</dbReference>
<dbReference type="CDD" id="cd18673">
    <property type="entry name" value="PIN_XRN1-2-like"/>
    <property type="match status" value="1"/>
</dbReference>
<accession>D8UII1</accession>
<dbReference type="PANTHER" id="PTHR21683:SF3">
    <property type="entry name" value="CILIA AND FLAGELLA ASSOCIATED PROTEIN 100"/>
    <property type="match status" value="1"/>
</dbReference>
<dbReference type="EMBL" id="GL378415">
    <property type="protein sequence ID" value="EFJ40479.1"/>
    <property type="molecule type" value="Genomic_DNA"/>
</dbReference>
<dbReference type="PANTHER" id="PTHR21683">
    <property type="entry name" value="COILED-COIL DOMAIN-CONTAINING PROTEIN 42 LIKE-2-LIKE-RELATED"/>
    <property type="match status" value="1"/>
</dbReference>
<dbReference type="GO" id="GO:0004527">
    <property type="term" value="F:exonuclease activity"/>
    <property type="evidence" value="ECO:0007669"/>
    <property type="project" value="InterPro"/>
</dbReference>
<dbReference type="GO" id="GO:0003676">
    <property type="term" value="F:nucleic acid binding"/>
    <property type="evidence" value="ECO:0007669"/>
    <property type="project" value="InterPro"/>
</dbReference>
<dbReference type="GeneID" id="9627938"/>
<sequence length="1602" mass="172075">MGVPGLFAFLKRRYGVIARFISKKEDGSWDGAAPADALYVDMNHIIHSCTHANTGSDGLPYDENAAFERMDAYLTALLEIADGGGAAAGADTAAAAAKATNSRPPSPLRLLFVAIDGVAPIAKMNQQRTRRFLSAHVAEVTDHVEREVRAEMTSQAGGSRTIPDTSSSRFDPNIISIGTVFMSRVADRVRAMLRTKVQTDPRFTQLRVIVSDSYEPAEGEHKIMRFIRHLRTRPEYDPNTRHIIYGQLARPRVSVPGPPVGTSVSSPLVHWAVPAVPAVWIYGFPSPPKRTPTCCYCPSSSTSRMCECCGREIQTNNNNNPTQQQPPPPPPHLQPPSYDRKAASTNPRNNNNNSNSDNSQGAEKVEDGKEESVFFFEEVDISLLRECLQWEFAELCAATSEGEDDPTEELLGLLAIRQPHGPAATAVTEELTTAVGVGVAAAGEIRTAAAAGAPEQPAALSHPPQQAAHAGNDFLPHVPSIDIYDLPSGLELLMVSYKELLPQMKGCITQGVGQINATRLTQLFNKLARDEEAAFVRRAALAARGSRKTKVAVPPICIARQLYDMAYCSLDDWAPQYGPVRPLLQLLCILPPRSAMSALPSELAAMVLVAQELEDTEEQARQPATGGVDVDRILEDDVEVSSSSSSDGEGEEDDDGGGGVGDGGDGQRGVWRQQQRSRRASGAGCCSRTKKSPVHSASSGSRKNRNRFLPADLLVSEPLYRDALAALGSGAAPPDRIAWHLLLQPTLGTSCSMTTTAPAAQQPPPAVRSIPPRRGHASSWRRLEAAAARGRSYAKRVLGISSSSGKGGMGQVGGREGKGSSDGVVCQRHKPAPMSLATVGNTCRTVAAAVTVTEEMPAAAAAAAAAFAVGGAAAGLPAVGAATAGEGAAAGSAQARVVSEPAATTGSTLAALAEVVAVGTATAAVEPAGGASEAAPGDPPPPPPLPPTEAEGAGTDAAAAARVGTCSAPGVGGLVLVVTKQVAGPSAVAAGTIVGTEAAATLPIELRRGAAMPLYEEPSVQTGSQMPRSASEAAIAASNPFNIPADEEIFRFREEERARKEQQKIAAQTTGVAEKTTFASQMQATATPDARALLRELRPPKGPKPTATLATSSIGTLDRRKEKENMADFIAKKREIFLLQMSLDTKRAEIKKLEERARQREEALKKSEQMLEEDALRFDAFLKENDEKVQEAIKRAETEAKAKQDKVLEIKRLNTATAALRSELNKYEEQLEDCRRYKEFLDSITPPEWFEQQAAKLQRRKDALVAEWQGQCDALRQRREAGLAAKAQAESDYANARTQQQAERAERAIKESLALLKEIMKEKEPPPPNLDFQMDPDDEEMYFQEPSQLLAVYKQLEESNLFYIQNAQLYFLALLQETEEALEELRQKLRDTKTRMDAEALALQGQVASLQAAIVAAREKARRLKDRTLENEGAFTLSMGNTGGGGGSSGPTGQPGGGGAGAGAPVNLKQLGDKVREVYVRCGFDADASISTLQMLTNIEMKLEEYLSIAEAMPMEYVDGAEKSREKERRKVARDEKLSAQHREHEARMARALERAAAPVFKKTGKPLMFRSAPPQRKKVVQADDRNDEEAELEAYLAQDMI</sequence>
<dbReference type="RefSeq" id="XP_002958479.1">
    <property type="nucleotide sequence ID" value="XM_002958433.1"/>
</dbReference>
<feature type="coiled-coil region" evidence="2">
    <location>
        <begin position="1372"/>
        <end position="1427"/>
    </location>
</feature>
<dbReference type="Pfam" id="PF03159">
    <property type="entry name" value="XRN_N"/>
    <property type="match status" value="2"/>
</dbReference>
<dbReference type="InterPro" id="IPR041412">
    <property type="entry name" value="Xrn1_helical"/>
</dbReference>
<evidence type="ECO:0000259" key="4">
    <source>
        <dbReference type="Pfam" id="PF03159"/>
    </source>
</evidence>
<feature type="compositionally biased region" description="Gly residues" evidence="3">
    <location>
        <begin position="1441"/>
        <end position="1462"/>
    </location>
</feature>
<dbReference type="STRING" id="3068.D8UII1"/>
<feature type="compositionally biased region" description="Pro residues" evidence="3">
    <location>
        <begin position="324"/>
        <end position="334"/>
    </location>
</feature>
<reference evidence="7 8" key="1">
    <citation type="journal article" date="2010" name="Science">
        <title>Genomic analysis of organismal complexity in the multicellular green alga Volvox carteri.</title>
        <authorList>
            <person name="Prochnik S.E."/>
            <person name="Umen J."/>
            <person name="Nedelcu A.M."/>
            <person name="Hallmann A."/>
            <person name="Miller S.M."/>
            <person name="Nishii I."/>
            <person name="Ferris P."/>
            <person name="Kuo A."/>
            <person name="Mitros T."/>
            <person name="Fritz-Laylin L.K."/>
            <person name="Hellsten U."/>
            <person name="Chapman J."/>
            <person name="Simakov O."/>
            <person name="Rensing S.A."/>
            <person name="Terry A."/>
            <person name="Pangilinan J."/>
            <person name="Kapitonov V."/>
            <person name="Jurka J."/>
            <person name="Salamov A."/>
            <person name="Shapiro H."/>
            <person name="Schmutz J."/>
            <person name="Grimwood J."/>
            <person name="Lindquist E."/>
            <person name="Lucas S."/>
            <person name="Grigoriev I.V."/>
            <person name="Schmitt R."/>
            <person name="Kirk D."/>
            <person name="Rokhsar D.S."/>
        </authorList>
    </citation>
    <scope>NUCLEOTIDE SEQUENCE [LARGE SCALE GENOMIC DNA]</scope>
    <source>
        <strain evidence="8">f. Nagariensis / Eve</strain>
    </source>
</reference>
<feature type="region of interest" description="Disordered" evidence="3">
    <location>
        <begin position="804"/>
        <end position="823"/>
    </location>
</feature>
<feature type="domain" description="Xrn1 N-terminal" evidence="4">
    <location>
        <begin position="1"/>
        <end position="81"/>
    </location>
</feature>
<feature type="region of interest" description="Disordered" evidence="3">
    <location>
        <begin position="927"/>
        <end position="958"/>
    </location>
</feature>
<feature type="compositionally biased region" description="Gly residues" evidence="3">
    <location>
        <begin position="657"/>
        <end position="667"/>
    </location>
</feature>
<dbReference type="InParanoid" id="D8UII1"/>
<feature type="coiled-coil region" evidence="2">
    <location>
        <begin position="1286"/>
        <end position="1322"/>
    </location>
</feature>
<name>D8UII1_VOLCA</name>
<dbReference type="OrthoDB" id="10264063at2759"/>
<feature type="domain" description="Xrn1 helical" evidence="6">
    <location>
        <begin position="470"/>
        <end position="548"/>
    </location>
</feature>
<feature type="region of interest" description="Disordered" evidence="3">
    <location>
        <begin position="1520"/>
        <end position="1548"/>
    </location>
</feature>
<dbReference type="Gene3D" id="3.40.50.12390">
    <property type="match status" value="2"/>
</dbReference>
<feature type="region of interest" description="Disordered" evidence="3">
    <location>
        <begin position="638"/>
        <end position="704"/>
    </location>
</feature>
<feature type="region of interest" description="Disordered" evidence="3">
    <location>
        <begin position="317"/>
        <end position="366"/>
    </location>
</feature>
<evidence type="ECO:0000259" key="5">
    <source>
        <dbReference type="Pfam" id="PF13863"/>
    </source>
</evidence>
<organism evidence="8">
    <name type="scientific">Volvox carteri f. nagariensis</name>
    <dbReference type="NCBI Taxonomy" id="3068"/>
    <lineage>
        <taxon>Eukaryota</taxon>
        <taxon>Viridiplantae</taxon>
        <taxon>Chlorophyta</taxon>
        <taxon>core chlorophytes</taxon>
        <taxon>Chlorophyceae</taxon>
        <taxon>CS clade</taxon>
        <taxon>Chlamydomonadales</taxon>
        <taxon>Volvocaceae</taxon>
        <taxon>Volvox</taxon>
    </lineage>
</organism>
<dbReference type="eggNOG" id="KOG2045">
    <property type="taxonomic scope" value="Eukaryota"/>
</dbReference>
<evidence type="ECO:0000256" key="2">
    <source>
        <dbReference type="SAM" id="Coils"/>
    </source>
</evidence>
<evidence type="ECO:0000256" key="3">
    <source>
        <dbReference type="SAM" id="MobiDB-lite"/>
    </source>
</evidence>